<feature type="transmembrane region" description="Helical" evidence="1">
    <location>
        <begin position="47"/>
        <end position="64"/>
    </location>
</feature>
<evidence type="ECO:0000313" key="3">
    <source>
        <dbReference type="Proteomes" id="UP000320184"/>
    </source>
</evidence>
<evidence type="ECO:0000313" key="2">
    <source>
        <dbReference type="EMBL" id="TMQ52192.1"/>
    </source>
</evidence>
<dbReference type="InterPro" id="IPR032820">
    <property type="entry name" value="ATPase_put"/>
</dbReference>
<keyword evidence="1" id="KW-1133">Transmembrane helix</keyword>
<feature type="transmembrane region" description="Helical" evidence="1">
    <location>
        <begin position="20"/>
        <end position="41"/>
    </location>
</feature>
<name>A0A538SLF4_UNCEI</name>
<accession>A0A538SLF4</accession>
<protein>
    <submittedName>
        <fullName evidence="2">AtpZ/AtpI family protein</fullName>
    </submittedName>
</protein>
<dbReference type="AlphaFoldDB" id="A0A538SLF4"/>
<reference evidence="2 3" key="1">
    <citation type="journal article" date="2019" name="Nat. Microbiol.">
        <title>Mediterranean grassland soil C-N compound turnover is dependent on rainfall and depth, and is mediated by genomically divergent microorganisms.</title>
        <authorList>
            <person name="Diamond S."/>
            <person name="Andeer P.F."/>
            <person name="Li Z."/>
            <person name="Crits-Christoph A."/>
            <person name="Burstein D."/>
            <person name="Anantharaman K."/>
            <person name="Lane K.R."/>
            <person name="Thomas B.C."/>
            <person name="Pan C."/>
            <person name="Northen T.R."/>
            <person name="Banfield J.F."/>
        </authorList>
    </citation>
    <scope>NUCLEOTIDE SEQUENCE [LARGE SCALE GENOMIC DNA]</scope>
    <source>
        <strain evidence="2">WS_3</strain>
    </source>
</reference>
<dbReference type="Pfam" id="PF09527">
    <property type="entry name" value="ATPase_gene1"/>
    <property type="match status" value="1"/>
</dbReference>
<organism evidence="2 3">
    <name type="scientific">Eiseniibacteriota bacterium</name>
    <dbReference type="NCBI Taxonomy" id="2212470"/>
    <lineage>
        <taxon>Bacteria</taxon>
        <taxon>Candidatus Eiseniibacteriota</taxon>
    </lineage>
</organism>
<keyword evidence="1" id="KW-0472">Membrane</keyword>
<dbReference type="EMBL" id="VBOT01000040">
    <property type="protein sequence ID" value="TMQ52192.1"/>
    <property type="molecule type" value="Genomic_DNA"/>
</dbReference>
<gene>
    <name evidence="2" type="ORF">E6K73_03535</name>
</gene>
<sequence>MAGSQQGDPRFGGLRTAGLLLAIPTLLIVSPLVGFFLGSWVDRRLKTSPWLTITGLILGFVAAGRETYLIYRRYQAEEEEQRRR</sequence>
<keyword evidence="1" id="KW-0812">Transmembrane</keyword>
<evidence type="ECO:0000256" key="1">
    <source>
        <dbReference type="SAM" id="Phobius"/>
    </source>
</evidence>
<proteinExistence type="predicted"/>
<comment type="caution">
    <text evidence="2">The sequence shown here is derived from an EMBL/GenBank/DDBJ whole genome shotgun (WGS) entry which is preliminary data.</text>
</comment>
<dbReference type="Proteomes" id="UP000320184">
    <property type="component" value="Unassembled WGS sequence"/>
</dbReference>